<keyword evidence="2" id="KW-1185">Reference proteome</keyword>
<accession>A0ACC2F9R3</accession>
<sequence>MYSCGDVLLDVLRYLKLRGVERFRVGIKTRETGSEEEGCEVEHTRRDGDVGFWKGEGGEAEVSPRCRYIGSLIPSFIDFEEHHQVAYSGDNTHDCKFGEKCLAKKRSAHSSERARIPTKHNGFMGVWNRN</sequence>
<organism evidence="1 2">
    <name type="scientific">Dallia pectoralis</name>
    <name type="common">Alaska blackfish</name>
    <dbReference type="NCBI Taxonomy" id="75939"/>
    <lineage>
        <taxon>Eukaryota</taxon>
        <taxon>Metazoa</taxon>
        <taxon>Chordata</taxon>
        <taxon>Craniata</taxon>
        <taxon>Vertebrata</taxon>
        <taxon>Euteleostomi</taxon>
        <taxon>Actinopterygii</taxon>
        <taxon>Neopterygii</taxon>
        <taxon>Teleostei</taxon>
        <taxon>Protacanthopterygii</taxon>
        <taxon>Esociformes</taxon>
        <taxon>Umbridae</taxon>
        <taxon>Dallia</taxon>
    </lineage>
</organism>
<dbReference type="Proteomes" id="UP001157502">
    <property type="component" value="Chromosome 31"/>
</dbReference>
<gene>
    <name evidence="1" type="ORF">DPEC_G00320760</name>
</gene>
<proteinExistence type="predicted"/>
<comment type="caution">
    <text evidence="1">The sequence shown here is derived from an EMBL/GenBank/DDBJ whole genome shotgun (WGS) entry which is preliminary data.</text>
</comment>
<reference evidence="1" key="1">
    <citation type="submission" date="2021-05" db="EMBL/GenBank/DDBJ databases">
        <authorList>
            <person name="Pan Q."/>
            <person name="Jouanno E."/>
            <person name="Zahm M."/>
            <person name="Klopp C."/>
            <person name="Cabau C."/>
            <person name="Louis A."/>
            <person name="Berthelot C."/>
            <person name="Parey E."/>
            <person name="Roest Crollius H."/>
            <person name="Montfort J."/>
            <person name="Robinson-Rechavi M."/>
            <person name="Bouchez O."/>
            <person name="Lampietro C."/>
            <person name="Lopez Roques C."/>
            <person name="Donnadieu C."/>
            <person name="Postlethwait J."/>
            <person name="Bobe J."/>
            <person name="Dillon D."/>
            <person name="Chandos A."/>
            <person name="von Hippel F."/>
            <person name="Guiguen Y."/>
        </authorList>
    </citation>
    <scope>NUCLEOTIDE SEQUENCE</scope>
    <source>
        <strain evidence="1">YG-Jan2019</strain>
    </source>
</reference>
<protein>
    <submittedName>
        <fullName evidence="1">Uncharacterized protein</fullName>
    </submittedName>
</protein>
<dbReference type="EMBL" id="CM055758">
    <property type="protein sequence ID" value="KAJ7988163.1"/>
    <property type="molecule type" value="Genomic_DNA"/>
</dbReference>
<evidence type="ECO:0000313" key="2">
    <source>
        <dbReference type="Proteomes" id="UP001157502"/>
    </source>
</evidence>
<evidence type="ECO:0000313" key="1">
    <source>
        <dbReference type="EMBL" id="KAJ7988163.1"/>
    </source>
</evidence>
<name>A0ACC2F9R3_DALPE</name>